<dbReference type="Pfam" id="PF06912">
    <property type="entry name" value="DUF1275"/>
    <property type="match status" value="1"/>
</dbReference>
<accession>A0A0X8FBX3</accession>
<dbReference type="Proteomes" id="UP000069912">
    <property type="component" value="Chromosome"/>
</dbReference>
<reference evidence="4" key="2">
    <citation type="submission" date="2016-01" db="EMBL/GenBank/DDBJ databases">
        <title>Six Aerococcus type strain genome sequencing and assembly using PacBio and Illumina Hiseq.</title>
        <authorList>
            <person name="Carkaci D."/>
            <person name="Dargis R."/>
            <person name="Nielsen X.C."/>
            <person name="Skovgaard O."/>
            <person name="Fuursted K."/>
            <person name="Christensen J.J."/>
        </authorList>
    </citation>
    <scope>NUCLEOTIDE SEQUENCE [LARGE SCALE GENOMIC DNA]</scope>
    <source>
        <strain evidence="4">CCUG43001</strain>
    </source>
</reference>
<dbReference type="EMBL" id="PKGY01000009">
    <property type="protein sequence ID" value="PKZ20468.1"/>
    <property type="molecule type" value="Genomic_DNA"/>
</dbReference>
<reference evidence="3 5" key="3">
    <citation type="submission" date="2017-12" db="EMBL/GenBank/DDBJ databases">
        <title>Phylogenetic diversity of female urinary microbiome.</title>
        <authorList>
            <person name="Thomas-White K."/>
            <person name="Wolfe A.J."/>
        </authorList>
    </citation>
    <scope>NUCLEOTIDE SEQUENCE [LARGE SCALE GENOMIC DNA]</scope>
    <source>
        <strain evidence="3 5">UMB0139</strain>
    </source>
</reference>
<dbReference type="InterPro" id="IPR010699">
    <property type="entry name" value="DUF1275"/>
</dbReference>
<keyword evidence="1" id="KW-0812">Transmembrane</keyword>
<dbReference type="AlphaFoldDB" id="A0A0X8FBX3"/>
<dbReference type="KEGG" id="asan:AWM72_06430"/>
<evidence type="ECO:0000256" key="1">
    <source>
        <dbReference type="SAM" id="Phobius"/>
    </source>
</evidence>
<gene>
    <name evidence="2" type="ORF">AWM72_06430</name>
    <name evidence="3" type="ORF">CYJ28_10065</name>
</gene>
<name>A0A0X8FBX3_9LACT</name>
<reference evidence="2 4" key="1">
    <citation type="journal article" date="2016" name="Genome Announc.">
        <title>Complete Genome Sequences of Aerococcus christensenii CCUG 28831T, Aerococcus sanguinicola CCUG 43001T, Aerococcus urinae CCUG 36881T, Aerococcus urinaeequi CCUG 28094T, Aerococcus urinaehominis CCUG 42038 BT, and Aerococcus viridans CCUG 4311T.</title>
        <authorList>
            <person name="Carkaci D."/>
            <person name="Dargis R."/>
            <person name="Nielsen X.C."/>
            <person name="Skovgaard O."/>
            <person name="Fuursted K."/>
            <person name="Christensen J.J."/>
        </authorList>
    </citation>
    <scope>NUCLEOTIDE SEQUENCE [LARGE SCALE GENOMIC DNA]</scope>
    <source>
        <strain evidence="2 4">CCUG43001</strain>
    </source>
</reference>
<dbReference type="OrthoDB" id="270162at2"/>
<feature type="transmembrane region" description="Helical" evidence="1">
    <location>
        <begin position="98"/>
        <end position="122"/>
    </location>
</feature>
<keyword evidence="1" id="KW-1133">Transmembrane helix</keyword>
<evidence type="ECO:0000313" key="3">
    <source>
        <dbReference type="EMBL" id="PKZ20468.1"/>
    </source>
</evidence>
<protein>
    <submittedName>
        <fullName evidence="3">DUF1275 domain-containing protein</fullName>
    </submittedName>
</protein>
<dbReference type="GeneID" id="92903700"/>
<dbReference type="RefSeq" id="WP_067975058.1">
    <property type="nucleotide sequence ID" value="NZ_CAJHKM010000008.1"/>
</dbReference>
<evidence type="ECO:0000313" key="2">
    <source>
        <dbReference type="EMBL" id="AMB94423.1"/>
    </source>
</evidence>
<organism evidence="2 4">
    <name type="scientific">Aerococcus sanguinicola</name>
    <dbReference type="NCBI Taxonomy" id="119206"/>
    <lineage>
        <taxon>Bacteria</taxon>
        <taxon>Bacillati</taxon>
        <taxon>Bacillota</taxon>
        <taxon>Bacilli</taxon>
        <taxon>Lactobacillales</taxon>
        <taxon>Aerococcaceae</taxon>
        <taxon>Aerococcus</taxon>
    </lineage>
</organism>
<sequence>MTSESRQANYWSVLFLRFLAGYINVTMIIHFATTLAGQTGSLTNIPILIVQQNNFALVETLSVVFAFLMGTIFSGFCYPHDDSAVRLRYTAILTGFGLLWLATPWLDLPAGLLLVLTAFSLGFQNGMRLSYRGITVRTTIMTGLLTDIGVMVGRWLNRHPIEIWRLTFHLNNLWSFLAGGILAALVDQYTPFHEMLVAGLLDLLVAGYFFFFRDKLEVTSWP</sequence>
<keyword evidence="1" id="KW-0472">Membrane</keyword>
<dbReference type="PANTHER" id="PTHR37314:SF4">
    <property type="entry name" value="UPF0700 TRANSMEMBRANE PROTEIN YOAK"/>
    <property type="match status" value="1"/>
</dbReference>
<dbReference type="EMBL" id="CP014160">
    <property type="protein sequence ID" value="AMB94423.1"/>
    <property type="molecule type" value="Genomic_DNA"/>
</dbReference>
<keyword evidence="4" id="KW-1185">Reference proteome</keyword>
<feature type="transmembrane region" description="Helical" evidence="1">
    <location>
        <begin position="168"/>
        <end position="186"/>
    </location>
</feature>
<feature type="transmembrane region" description="Helical" evidence="1">
    <location>
        <begin position="55"/>
        <end position="78"/>
    </location>
</feature>
<evidence type="ECO:0000313" key="4">
    <source>
        <dbReference type="Proteomes" id="UP000069912"/>
    </source>
</evidence>
<feature type="transmembrane region" description="Helical" evidence="1">
    <location>
        <begin position="192"/>
        <end position="212"/>
    </location>
</feature>
<proteinExistence type="predicted"/>
<dbReference type="PANTHER" id="PTHR37314">
    <property type="entry name" value="SLR0142 PROTEIN"/>
    <property type="match status" value="1"/>
</dbReference>
<feature type="transmembrane region" description="Helical" evidence="1">
    <location>
        <begin position="134"/>
        <end position="156"/>
    </location>
</feature>
<feature type="transmembrane region" description="Helical" evidence="1">
    <location>
        <begin position="12"/>
        <end position="35"/>
    </location>
</feature>
<dbReference type="Proteomes" id="UP000234239">
    <property type="component" value="Unassembled WGS sequence"/>
</dbReference>
<evidence type="ECO:0000313" key="5">
    <source>
        <dbReference type="Proteomes" id="UP000234239"/>
    </source>
</evidence>